<gene>
    <name evidence="1" type="ORF">CUR178_04378</name>
</gene>
<accession>A0A836HDU8</accession>
<sequence length="252" mass="27044">MKRKAVPAEAAPLPTCTAVGPEDMVLVGCASGELFLVERNCAIVSSYCRDLLQLWEGAVRRVVAQYRSEDSTVSDSAAAEAIAMASFESDSCGRYGGVPLATDPAELPFMPFLGAGDTSSLETVRHVPVTLVAEHYQQRLRTAEATTPTKVDRPSSKLISSYGDRKGLHVIVPKPISPLAPIESTDGVLMYPVVMIPYVTPELMESALSYAHKKYKVDVDGERPGVESAAPVTLVSAESRWRLMAASVLTGM</sequence>
<proteinExistence type="predicted"/>
<protein>
    <submittedName>
        <fullName evidence="1">Uncharacterized protein</fullName>
    </submittedName>
</protein>
<name>A0A836HDU8_LEIEN</name>
<reference evidence="1 2" key="1">
    <citation type="submission" date="2021-02" db="EMBL/GenBank/DDBJ databases">
        <title>Leishmania (Mundinia) enrietti genome sequencing and assembly.</title>
        <authorList>
            <person name="Almutairi H."/>
            <person name="Gatherer D."/>
        </authorList>
    </citation>
    <scope>NUCLEOTIDE SEQUENCE [LARGE SCALE GENOMIC DNA]</scope>
    <source>
        <strain evidence="1">CUR178</strain>
    </source>
</reference>
<dbReference type="RefSeq" id="XP_067691457.1">
    <property type="nucleotide sequence ID" value="XM_067836086.1"/>
</dbReference>
<dbReference type="AlphaFoldDB" id="A0A836HDU8"/>
<dbReference type="OrthoDB" id="273371at2759"/>
<dbReference type="KEGG" id="lenr:94171596"/>
<dbReference type="EMBL" id="JAFHKP010000028">
    <property type="protein sequence ID" value="KAG5474928.1"/>
    <property type="molecule type" value="Genomic_DNA"/>
</dbReference>
<evidence type="ECO:0000313" key="1">
    <source>
        <dbReference type="EMBL" id="KAG5474928.1"/>
    </source>
</evidence>
<dbReference type="Proteomes" id="UP000674179">
    <property type="component" value="Chromosome 28"/>
</dbReference>
<comment type="caution">
    <text evidence="1">The sequence shown here is derived from an EMBL/GenBank/DDBJ whole genome shotgun (WGS) entry which is preliminary data.</text>
</comment>
<dbReference type="GeneID" id="94171596"/>
<keyword evidence="2" id="KW-1185">Reference proteome</keyword>
<evidence type="ECO:0000313" key="2">
    <source>
        <dbReference type="Proteomes" id="UP000674179"/>
    </source>
</evidence>
<organism evidence="1 2">
    <name type="scientific">Leishmania enriettii</name>
    <dbReference type="NCBI Taxonomy" id="5663"/>
    <lineage>
        <taxon>Eukaryota</taxon>
        <taxon>Discoba</taxon>
        <taxon>Euglenozoa</taxon>
        <taxon>Kinetoplastea</taxon>
        <taxon>Metakinetoplastina</taxon>
        <taxon>Trypanosomatida</taxon>
        <taxon>Trypanosomatidae</taxon>
        <taxon>Leishmaniinae</taxon>
        <taxon>Leishmania</taxon>
    </lineage>
</organism>